<name>A0A8H7J9J3_9PLEO</name>
<dbReference type="PANTHER" id="PTHR42812:SF5">
    <property type="entry name" value="ENDO-ARABINASE"/>
    <property type="match status" value="1"/>
</dbReference>
<feature type="domain" description="Beta-xylosidase C-terminal Concanavalin A-like" evidence="1">
    <location>
        <begin position="65"/>
        <end position="206"/>
    </location>
</feature>
<dbReference type="EMBL" id="RZGK01000007">
    <property type="protein sequence ID" value="KAF9698043.1"/>
    <property type="molecule type" value="Genomic_DNA"/>
</dbReference>
<gene>
    <name evidence="2" type="ORF">EKO04_004006</name>
</gene>
<dbReference type="InterPro" id="IPR013320">
    <property type="entry name" value="ConA-like_dom_sf"/>
</dbReference>
<dbReference type="AlphaFoldDB" id="A0A8H7J9J3"/>
<evidence type="ECO:0000313" key="2">
    <source>
        <dbReference type="EMBL" id="KAF9698043.1"/>
    </source>
</evidence>
<dbReference type="Pfam" id="PF17851">
    <property type="entry name" value="GH43_C2"/>
    <property type="match status" value="1"/>
</dbReference>
<dbReference type="PANTHER" id="PTHR42812">
    <property type="entry name" value="BETA-XYLOSIDASE"/>
    <property type="match status" value="1"/>
</dbReference>
<organism evidence="2 3">
    <name type="scientific">Ascochyta lentis</name>
    <dbReference type="NCBI Taxonomy" id="205686"/>
    <lineage>
        <taxon>Eukaryota</taxon>
        <taxon>Fungi</taxon>
        <taxon>Dikarya</taxon>
        <taxon>Ascomycota</taxon>
        <taxon>Pezizomycotina</taxon>
        <taxon>Dothideomycetes</taxon>
        <taxon>Pleosporomycetidae</taxon>
        <taxon>Pleosporales</taxon>
        <taxon>Pleosporineae</taxon>
        <taxon>Didymellaceae</taxon>
        <taxon>Ascochyta</taxon>
    </lineage>
</organism>
<protein>
    <recommendedName>
        <fullName evidence="1">Beta-xylosidase C-terminal Concanavalin A-like domain-containing protein</fullName>
    </recommendedName>
</protein>
<dbReference type="InterPro" id="IPR041542">
    <property type="entry name" value="GH43_C2"/>
</dbReference>
<reference evidence="2" key="2">
    <citation type="submission" date="2020-09" db="EMBL/GenBank/DDBJ databases">
        <title>Reference genome assembly for Australian Ascochyta lentis isolate Al4.</title>
        <authorList>
            <person name="Lee R.C."/>
            <person name="Farfan-Caceres L.M."/>
            <person name="Debler J.W."/>
            <person name="Williams A.H."/>
            <person name="Henares B.M."/>
        </authorList>
    </citation>
    <scope>NUCLEOTIDE SEQUENCE</scope>
    <source>
        <strain evidence="2">Al4</strain>
    </source>
</reference>
<keyword evidence="3" id="KW-1185">Reference proteome</keyword>
<accession>A0A8H7J9J3</accession>
<reference evidence="2" key="1">
    <citation type="submission" date="2018-12" db="EMBL/GenBank/DDBJ databases">
        <authorList>
            <person name="Syme R.A."/>
            <person name="Farfan-Caceres L."/>
            <person name="Lichtenzveig J."/>
        </authorList>
    </citation>
    <scope>NUCLEOTIDE SEQUENCE</scope>
    <source>
        <strain evidence="2">Al4</strain>
    </source>
</reference>
<comment type="caution">
    <text evidence="2">The sequence shown here is derived from an EMBL/GenBank/DDBJ whole genome shotgun (WGS) entry which is preliminary data.</text>
</comment>
<dbReference type="InterPro" id="IPR051795">
    <property type="entry name" value="Glycosyl_Hydrlase_43"/>
</dbReference>
<proteinExistence type="predicted"/>
<evidence type="ECO:0000259" key="1">
    <source>
        <dbReference type="Pfam" id="PF17851"/>
    </source>
</evidence>
<evidence type="ECO:0000313" key="3">
    <source>
        <dbReference type="Proteomes" id="UP000651452"/>
    </source>
</evidence>
<dbReference type="SUPFAM" id="SSF49899">
    <property type="entry name" value="Concanavalin A-like lectins/glucanases"/>
    <property type="match status" value="1"/>
</dbReference>
<dbReference type="Gene3D" id="2.60.120.200">
    <property type="match status" value="1"/>
</dbReference>
<dbReference type="Proteomes" id="UP000651452">
    <property type="component" value="Unassembled WGS sequence"/>
</dbReference>
<sequence length="208" mass="22311">MGRETFPTPVEWPKDGWPTIQQPRLSFHTTRSVQMGFASAALIKKTRSLPPHTSSTIVLTPTAATLSSPRGPLVLLARRQRGFNTVANATVSLTTSTSGGPIAAGLTVYKDALRHVSISISLAKRIVSVSFVDKSKKYSFSALHAAPIPATTAKVEFQIVATTDDYTFSFRSEGGKWTKVGVADAQLLTTRDFTGIVVGVYAVREGEG</sequence>
<dbReference type="OrthoDB" id="2139957at2759"/>